<name>E0NNA6_9FIRM</name>
<dbReference type="AlphaFoldDB" id="E0NNA6"/>
<proteinExistence type="predicted"/>
<dbReference type="STRING" id="862517.HMPREF9225_1645"/>
<evidence type="ECO:0008006" key="3">
    <source>
        <dbReference type="Google" id="ProtNLM"/>
    </source>
</evidence>
<protein>
    <recommendedName>
        <fullName evidence="3">Phage head-tail adaptor</fullName>
    </recommendedName>
</protein>
<comment type="caution">
    <text evidence="1">The sequence shown here is derived from an EMBL/GenBank/DDBJ whole genome shotgun (WGS) entry which is preliminary data.</text>
</comment>
<dbReference type="OrthoDB" id="2942871at2"/>
<sequence length="123" mass="14025">MQKTTVVEAYRKAIESLYTGKCSVTVRETAKDQVTKVSGLKEVTKFEDIPCRLSFSSGKNTDEEFTTSSESTFTLFVAPEIDIPLNSKIKVTQNNYEFNIQNTKLKSYASHNEYLCVEFTRWA</sequence>
<reference evidence="1 2" key="1">
    <citation type="submission" date="2010-07" db="EMBL/GenBank/DDBJ databases">
        <authorList>
            <person name="Muzny D."/>
            <person name="Qin X."/>
            <person name="Deng J."/>
            <person name="Jiang H."/>
            <person name="Liu Y."/>
            <person name="Qu J."/>
            <person name="Song X.-Z."/>
            <person name="Zhang L."/>
            <person name="Thornton R."/>
            <person name="Coyle M."/>
            <person name="Francisco L."/>
            <person name="Jackson L."/>
            <person name="Javaid M."/>
            <person name="Korchina V."/>
            <person name="Kovar C."/>
            <person name="Mata R."/>
            <person name="Mathew T."/>
            <person name="Ngo R."/>
            <person name="Nguyen L."/>
            <person name="Nguyen N."/>
            <person name="Okwuonu G."/>
            <person name="Ongeri F."/>
            <person name="Pham C."/>
            <person name="Simmons D."/>
            <person name="Wilczek-Boney K."/>
            <person name="Hale W."/>
            <person name="Jakkamsetti A."/>
            <person name="Pham P."/>
            <person name="Ruth R."/>
            <person name="San Lucas F."/>
            <person name="Warren J."/>
            <person name="Zhang J."/>
            <person name="Zhao Z."/>
            <person name="Zhou C."/>
            <person name="Zhu D."/>
            <person name="Lee S."/>
            <person name="Bess C."/>
            <person name="Blankenburg K."/>
            <person name="Forbes L."/>
            <person name="Fu Q."/>
            <person name="Gubbala S."/>
            <person name="Hirani K."/>
            <person name="Jayaseelan J.C."/>
            <person name="Lara F."/>
            <person name="Munidasa M."/>
            <person name="Palculict T."/>
            <person name="Patil S."/>
            <person name="Pu L.-L."/>
            <person name="Saada N."/>
            <person name="Tang L."/>
            <person name="Weissenberger G."/>
            <person name="Zhu Y."/>
            <person name="Hemphill L."/>
            <person name="Shang Y."/>
            <person name="Youmans B."/>
            <person name="Ayvaz T."/>
            <person name="Ross M."/>
            <person name="Santibanez J."/>
            <person name="Aqrawi P."/>
            <person name="Gross S."/>
            <person name="Joshi V."/>
            <person name="Fowler G."/>
            <person name="Nazareth L."/>
            <person name="Reid J."/>
            <person name="Worley K."/>
            <person name="Petrosino J."/>
            <person name="Highlander S."/>
            <person name="Gibbs R."/>
        </authorList>
    </citation>
    <scope>NUCLEOTIDE SEQUENCE [LARGE SCALE GENOMIC DNA]</scope>
    <source>
        <strain evidence="1 2">ATCC BAA-1640</strain>
    </source>
</reference>
<dbReference type="InterPro" id="IPR038667">
    <property type="entry name" value="XkdH-like_sf"/>
</dbReference>
<evidence type="ECO:0000313" key="1">
    <source>
        <dbReference type="EMBL" id="EFM24779.1"/>
    </source>
</evidence>
<keyword evidence="2" id="KW-1185">Reference proteome</keyword>
<organism evidence="1 2">
    <name type="scientific">Peptoniphilus duerdenii ATCC BAA-1640</name>
    <dbReference type="NCBI Taxonomy" id="862517"/>
    <lineage>
        <taxon>Bacteria</taxon>
        <taxon>Bacillati</taxon>
        <taxon>Bacillota</taxon>
        <taxon>Tissierellia</taxon>
        <taxon>Tissierellales</taxon>
        <taxon>Peptoniphilaceae</taxon>
        <taxon>Peptoniphilus</taxon>
    </lineage>
</organism>
<dbReference type="HOGENOM" id="CLU_161224_0_0_9"/>
<dbReference type="eggNOG" id="ENOG5030W2I">
    <property type="taxonomic scope" value="Bacteria"/>
</dbReference>
<evidence type="ECO:0000313" key="2">
    <source>
        <dbReference type="Proteomes" id="UP000003280"/>
    </source>
</evidence>
<accession>E0NNA6</accession>
<gene>
    <name evidence="1" type="ORF">HMPREF9225_1645</name>
</gene>
<dbReference type="Gene3D" id="2.40.10.370">
    <property type="entry name" value="Protein of unknown function DUF3599"/>
    <property type="match status" value="1"/>
</dbReference>
<dbReference type="RefSeq" id="WP_008902420.1">
    <property type="nucleotide sequence ID" value="NZ_GL397071.1"/>
</dbReference>
<dbReference type="Proteomes" id="UP000003280">
    <property type="component" value="Unassembled WGS sequence"/>
</dbReference>
<dbReference type="EMBL" id="AEEH01000048">
    <property type="protein sequence ID" value="EFM24779.1"/>
    <property type="molecule type" value="Genomic_DNA"/>
</dbReference>